<dbReference type="Gene3D" id="3.80.10.10">
    <property type="entry name" value="Ribonuclease Inhibitor"/>
    <property type="match status" value="1"/>
</dbReference>
<sequence length="240" mass="27358">MFQRQSLICYFILHVFLMVSPVFASDTVDIIIVTTSGEKKIQRVPADVTMWGFAQSDQSGYKILSIENLDELPNLERLELINIDGISDYSFLSKAKKLNRLHITGCLVQDLKFIEDLVLLQYLFLGIYPQNGFLQSIQNTSIDLSKLINIEFIGFSCQGHSGVPMFVNVKNKPFLDISNNQISTVSMVDVKLLSQYSLLNIRYNPIVDNPLELKKLHTINCICNNSDPIPENILRYYRGE</sequence>
<dbReference type="SUPFAM" id="SSF52058">
    <property type="entry name" value="L domain-like"/>
    <property type="match status" value="1"/>
</dbReference>
<comment type="caution">
    <text evidence="2">The sequence shown here is derived from an EMBL/GenBank/DDBJ whole genome shotgun (WGS) entry which is preliminary data.</text>
</comment>
<accession>A0AAE3EH51</accession>
<keyword evidence="3" id="KW-1185">Reference proteome</keyword>
<dbReference type="InterPro" id="IPR032675">
    <property type="entry name" value="LRR_dom_sf"/>
</dbReference>
<protein>
    <recommendedName>
        <fullName evidence="4">Leucine-rich repeat domain-containing protein</fullName>
    </recommendedName>
</protein>
<feature type="chain" id="PRO_5042121930" description="Leucine-rich repeat domain-containing protein" evidence="1">
    <location>
        <begin position="25"/>
        <end position="240"/>
    </location>
</feature>
<organism evidence="2 3">
    <name type="scientific">Teretinema zuelzerae</name>
    <dbReference type="NCBI Taxonomy" id="156"/>
    <lineage>
        <taxon>Bacteria</taxon>
        <taxon>Pseudomonadati</taxon>
        <taxon>Spirochaetota</taxon>
        <taxon>Spirochaetia</taxon>
        <taxon>Spirochaetales</taxon>
        <taxon>Treponemataceae</taxon>
        <taxon>Teretinema</taxon>
    </lineage>
</organism>
<proteinExistence type="predicted"/>
<dbReference type="RefSeq" id="WP_230753135.1">
    <property type="nucleotide sequence ID" value="NZ_JAINWA010000001.1"/>
</dbReference>
<gene>
    <name evidence="2" type="ORF">K7J14_03425</name>
</gene>
<keyword evidence="1" id="KW-0732">Signal</keyword>
<name>A0AAE3EH51_9SPIR</name>
<dbReference type="AlphaFoldDB" id="A0AAE3EH51"/>
<evidence type="ECO:0000313" key="3">
    <source>
        <dbReference type="Proteomes" id="UP001198163"/>
    </source>
</evidence>
<evidence type="ECO:0000256" key="1">
    <source>
        <dbReference type="SAM" id="SignalP"/>
    </source>
</evidence>
<feature type="signal peptide" evidence="1">
    <location>
        <begin position="1"/>
        <end position="24"/>
    </location>
</feature>
<evidence type="ECO:0000313" key="2">
    <source>
        <dbReference type="EMBL" id="MCD1653748.1"/>
    </source>
</evidence>
<reference evidence="2" key="1">
    <citation type="submission" date="2021-08" db="EMBL/GenBank/DDBJ databases">
        <title>Comparative analyses of Brucepasteria parasyntrophica and Teretinema zuelzerae.</title>
        <authorList>
            <person name="Song Y."/>
            <person name="Brune A."/>
        </authorList>
    </citation>
    <scope>NUCLEOTIDE SEQUENCE</scope>
    <source>
        <strain evidence="2">DSM 1903</strain>
    </source>
</reference>
<dbReference type="Proteomes" id="UP001198163">
    <property type="component" value="Unassembled WGS sequence"/>
</dbReference>
<evidence type="ECO:0008006" key="4">
    <source>
        <dbReference type="Google" id="ProtNLM"/>
    </source>
</evidence>
<dbReference type="EMBL" id="JAINWA010000001">
    <property type="protein sequence ID" value="MCD1653748.1"/>
    <property type="molecule type" value="Genomic_DNA"/>
</dbReference>